<dbReference type="Proteomes" id="UP000023435">
    <property type="component" value="Unassembled WGS sequence"/>
</dbReference>
<evidence type="ECO:0000313" key="4">
    <source>
        <dbReference type="Proteomes" id="UP000023435"/>
    </source>
</evidence>
<feature type="compositionally biased region" description="Basic and acidic residues" evidence="1">
    <location>
        <begin position="1"/>
        <end position="11"/>
    </location>
</feature>
<sequence>MKKTTTLDKAADAGAQTSASEQIDAKIQELGDWRGETLARIRMLIKQADPDVIEEVKWRGVPVWSHDGIVCTGETYKAAVKMTFAKGASLDDPTGLFNSSLDGNTRRAIDIHEGDKLDEKALKTLIRAAVALNTAARAKPRATSAAKKVAKKTKSE</sequence>
<evidence type="ECO:0000256" key="1">
    <source>
        <dbReference type="SAM" id="MobiDB-lite"/>
    </source>
</evidence>
<dbReference type="Gene3D" id="3.90.1150.200">
    <property type="match status" value="1"/>
</dbReference>
<evidence type="ECO:0000313" key="3">
    <source>
        <dbReference type="EMBL" id="KWS02416.1"/>
    </source>
</evidence>
<dbReference type="InterPro" id="IPR014922">
    <property type="entry name" value="YdhG-like"/>
</dbReference>
<dbReference type="EMBL" id="JAJA02000002">
    <property type="protein sequence ID" value="KWS02416.1"/>
    <property type="molecule type" value="Genomic_DNA"/>
</dbReference>
<protein>
    <recommendedName>
        <fullName evidence="2">YdhG-like domain-containing protein</fullName>
    </recommendedName>
</protein>
<organism evidence="3 4">
    <name type="scientific">Lysobacter capsici AZ78</name>
    <dbReference type="NCBI Taxonomy" id="1444315"/>
    <lineage>
        <taxon>Bacteria</taxon>
        <taxon>Pseudomonadati</taxon>
        <taxon>Pseudomonadota</taxon>
        <taxon>Gammaproteobacteria</taxon>
        <taxon>Lysobacterales</taxon>
        <taxon>Lysobacteraceae</taxon>
        <taxon>Lysobacter</taxon>
    </lineage>
</organism>
<accession>A0A108U4J2</accession>
<gene>
    <name evidence="3" type="ORF">AZ78_5083</name>
</gene>
<reference evidence="3 4" key="1">
    <citation type="journal article" date="2014" name="Genome Announc.">
        <title>Draft Genome Sequence of Lysobacter capsici AZ78, a Bacterium Antagonistic to Plant-Pathogenic Oomycetes.</title>
        <authorList>
            <person name="Puopolo G."/>
            <person name="Sonego P."/>
            <person name="Engelen K."/>
            <person name="Pertot I."/>
        </authorList>
    </citation>
    <scope>NUCLEOTIDE SEQUENCE [LARGE SCALE GENOMIC DNA]</scope>
    <source>
        <strain evidence="3 4">AZ78</strain>
    </source>
</reference>
<evidence type="ECO:0000259" key="2">
    <source>
        <dbReference type="Pfam" id="PF08818"/>
    </source>
</evidence>
<name>A0A108U4J2_9GAMM</name>
<dbReference type="Pfam" id="PF08818">
    <property type="entry name" value="DUF1801"/>
    <property type="match status" value="1"/>
</dbReference>
<dbReference type="SUPFAM" id="SSF159888">
    <property type="entry name" value="YdhG-like"/>
    <property type="match status" value="1"/>
</dbReference>
<feature type="domain" description="YdhG-like" evidence="2">
    <location>
        <begin position="34"/>
        <end position="130"/>
    </location>
</feature>
<keyword evidence="4" id="KW-1185">Reference proteome</keyword>
<proteinExistence type="predicted"/>
<comment type="caution">
    <text evidence="3">The sequence shown here is derived from an EMBL/GenBank/DDBJ whole genome shotgun (WGS) entry which is preliminary data.</text>
</comment>
<dbReference type="RefSeq" id="WP_051547455.1">
    <property type="nucleotide sequence ID" value="NZ_JAJA02000002.1"/>
</dbReference>
<feature type="region of interest" description="Disordered" evidence="1">
    <location>
        <begin position="1"/>
        <end position="21"/>
    </location>
</feature>
<dbReference type="AlphaFoldDB" id="A0A108U4J2"/>
<dbReference type="OrthoDB" id="9811812at2"/>